<accession>A0A9N7UYZ2</accession>
<evidence type="ECO:0000256" key="1">
    <source>
        <dbReference type="SAM" id="MobiDB-lite"/>
    </source>
</evidence>
<evidence type="ECO:0000313" key="3">
    <source>
        <dbReference type="EMBL" id="CAB1440909.1"/>
    </source>
</evidence>
<dbReference type="EMBL" id="CADEAL010002545">
    <property type="protein sequence ID" value="CAB1440909.1"/>
    <property type="molecule type" value="Genomic_DNA"/>
</dbReference>
<dbReference type="AlphaFoldDB" id="A0A9N7UYZ2"/>
<feature type="region of interest" description="Disordered" evidence="1">
    <location>
        <begin position="133"/>
        <end position="161"/>
    </location>
</feature>
<gene>
    <name evidence="3" type="ORF">PLEPLA_LOCUS28704</name>
</gene>
<comment type="caution">
    <text evidence="3">The sequence shown here is derived from an EMBL/GenBank/DDBJ whole genome shotgun (WGS) entry which is preliminary data.</text>
</comment>
<dbReference type="Proteomes" id="UP001153269">
    <property type="component" value="Unassembled WGS sequence"/>
</dbReference>
<organism evidence="3 4">
    <name type="scientific">Pleuronectes platessa</name>
    <name type="common">European plaice</name>
    <dbReference type="NCBI Taxonomy" id="8262"/>
    <lineage>
        <taxon>Eukaryota</taxon>
        <taxon>Metazoa</taxon>
        <taxon>Chordata</taxon>
        <taxon>Craniata</taxon>
        <taxon>Vertebrata</taxon>
        <taxon>Euteleostomi</taxon>
        <taxon>Actinopterygii</taxon>
        <taxon>Neopterygii</taxon>
        <taxon>Teleostei</taxon>
        <taxon>Neoteleostei</taxon>
        <taxon>Acanthomorphata</taxon>
        <taxon>Carangaria</taxon>
        <taxon>Pleuronectiformes</taxon>
        <taxon>Pleuronectoidei</taxon>
        <taxon>Pleuronectidae</taxon>
        <taxon>Pleuronectes</taxon>
    </lineage>
</organism>
<feature type="transmembrane region" description="Helical" evidence="2">
    <location>
        <begin position="53"/>
        <end position="78"/>
    </location>
</feature>
<evidence type="ECO:0000313" key="4">
    <source>
        <dbReference type="Proteomes" id="UP001153269"/>
    </source>
</evidence>
<reference evidence="3" key="1">
    <citation type="submission" date="2020-03" db="EMBL/GenBank/DDBJ databases">
        <authorList>
            <person name="Weist P."/>
        </authorList>
    </citation>
    <scope>NUCLEOTIDE SEQUENCE</scope>
</reference>
<feature type="non-terminal residue" evidence="3">
    <location>
        <position position="1"/>
    </location>
</feature>
<keyword evidence="4" id="KW-1185">Reference proteome</keyword>
<keyword evidence="2" id="KW-0812">Transmembrane</keyword>
<feature type="compositionally biased region" description="Basic and acidic residues" evidence="1">
    <location>
        <begin position="152"/>
        <end position="161"/>
    </location>
</feature>
<keyword evidence="2" id="KW-0472">Membrane</keyword>
<sequence length="161" mass="17894">HQSKYEFITSPPSFLSFIHSPGRSEESSATLLSDQETHPACKHVFVDVNLPDLAMGLILLVRSVVVSYFCLFLVFTLLNSMFRWLQSSRLRSEWFVSGCCGETPHTNNSQQLEDKCGGGSVSNSPWIQKAATMLPEEGHSETDTETQGPAETGERQVAELR</sequence>
<keyword evidence="2" id="KW-1133">Transmembrane helix</keyword>
<evidence type="ECO:0000256" key="2">
    <source>
        <dbReference type="SAM" id="Phobius"/>
    </source>
</evidence>
<proteinExistence type="predicted"/>
<protein>
    <submittedName>
        <fullName evidence="3">Uncharacterized protein</fullName>
    </submittedName>
</protein>
<name>A0A9N7UYZ2_PLEPL</name>